<dbReference type="GO" id="GO:0016020">
    <property type="term" value="C:membrane"/>
    <property type="evidence" value="ECO:0007669"/>
    <property type="project" value="UniProtKB-SubCell"/>
</dbReference>
<evidence type="ECO:0000256" key="4">
    <source>
        <dbReference type="ARBA" id="ARBA00023136"/>
    </source>
</evidence>
<sequence>MNTLIFGWISTIGTFLYKLPQIYKFYKTKTSEDVSLTSYILQTIGYICQIIHGLIIDDLPTISLGGGALFINIIMCFQIFYYRNSTTITMPVETT</sequence>
<dbReference type="EMBL" id="MN739318">
    <property type="protein sequence ID" value="QHS98538.1"/>
    <property type="molecule type" value="Genomic_DNA"/>
</dbReference>
<keyword evidence="3 5" id="KW-1133">Transmembrane helix</keyword>
<evidence type="ECO:0000256" key="3">
    <source>
        <dbReference type="ARBA" id="ARBA00022989"/>
    </source>
</evidence>
<evidence type="ECO:0000256" key="2">
    <source>
        <dbReference type="ARBA" id="ARBA00022692"/>
    </source>
</evidence>
<dbReference type="AlphaFoldDB" id="A0A6C0C4G1"/>
<accession>A0A6C0C4G1</accession>
<reference evidence="6" key="1">
    <citation type="journal article" date="2020" name="Nature">
        <title>Giant virus diversity and host interactions through global metagenomics.</title>
        <authorList>
            <person name="Schulz F."/>
            <person name="Roux S."/>
            <person name="Paez-Espino D."/>
            <person name="Jungbluth S."/>
            <person name="Walsh D.A."/>
            <person name="Denef V.J."/>
            <person name="McMahon K.D."/>
            <person name="Konstantinidis K.T."/>
            <person name="Eloe-Fadrosh E.A."/>
            <person name="Kyrpides N.C."/>
            <person name="Woyke T."/>
        </authorList>
    </citation>
    <scope>NUCLEOTIDE SEQUENCE</scope>
    <source>
        <strain evidence="6">GVMAG-M-3300020185-18</strain>
    </source>
</reference>
<feature type="transmembrane region" description="Helical" evidence="5">
    <location>
        <begin position="62"/>
        <end position="82"/>
    </location>
</feature>
<evidence type="ECO:0008006" key="7">
    <source>
        <dbReference type="Google" id="ProtNLM"/>
    </source>
</evidence>
<evidence type="ECO:0000313" key="6">
    <source>
        <dbReference type="EMBL" id="QHS98538.1"/>
    </source>
</evidence>
<dbReference type="Gene3D" id="1.20.1280.290">
    <property type="match status" value="1"/>
</dbReference>
<evidence type="ECO:0000256" key="5">
    <source>
        <dbReference type="SAM" id="Phobius"/>
    </source>
</evidence>
<keyword evidence="4 5" id="KW-0472">Membrane</keyword>
<feature type="transmembrane region" description="Helical" evidence="5">
    <location>
        <begin position="6"/>
        <end position="26"/>
    </location>
</feature>
<proteinExistence type="predicted"/>
<feature type="transmembrane region" description="Helical" evidence="5">
    <location>
        <begin position="38"/>
        <end position="56"/>
    </location>
</feature>
<keyword evidence="2 5" id="KW-0812">Transmembrane</keyword>
<dbReference type="InterPro" id="IPR006603">
    <property type="entry name" value="PQ-loop_rpt"/>
</dbReference>
<protein>
    <recommendedName>
        <fullName evidence="7">PQ-loop repeat-containing protein</fullName>
    </recommendedName>
</protein>
<comment type="subcellular location">
    <subcellularLocation>
        <location evidence="1">Membrane</location>
        <topology evidence="1">Multi-pass membrane protein</topology>
    </subcellularLocation>
</comment>
<organism evidence="6">
    <name type="scientific">viral metagenome</name>
    <dbReference type="NCBI Taxonomy" id="1070528"/>
    <lineage>
        <taxon>unclassified sequences</taxon>
        <taxon>metagenomes</taxon>
        <taxon>organismal metagenomes</taxon>
    </lineage>
</organism>
<evidence type="ECO:0000256" key="1">
    <source>
        <dbReference type="ARBA" id="ARBA00004141"/>
    </source>
</evidence>
<name>A0A6C0C4G1_9ZZZZ</name>
<dbReference type="Pfam" id="PF04193">
    <property type="entry name" value="PQ-loop"/>
    <property type="match status" value="1"/>
</dbReference>